<accession>A0A317N0I1</accession>
<proteinExistence type="predicted"/>
<reference evidence="1 2" key="1">
    <citation type="submission" date="2018-05" db="EMBL/GenBank/DDBJ databases">
        <title>Genomic Encyclopedia of Type Strains, Phase IV (KMG-IV): sequencing the most valuable type-strain genomes for metagenomic binning, comparative biology and taxonomic classification.</title>
        <authorList>
            <person name="Goeker M."/>
        </authorList>
    </citation>
    <scope>NUCLEOTIDE SEQUENCE [LARGE SCALE GENOMIC DNA]</scope>
    <source>
        <strain evidence="1 2">DSM 23606</strain>
    </source>
</reference>
<dbReference type="Proteomes" id="UP000246569">
    <property type="component" value="Unassembled WGS sequence"/>
</dbReference>
<sequence length="107" mass="10508">MADILVTVYGGGVKRLKDKGDGTVAEVVEASVTLGDITAGGLTDPESAALLAGATAANQATQIAAASTLLTLLPTALGGQLAPAALAVVQVDLDPLVVIAQMGLRTV</sequence>
<dbReference type="RefSeq" id="WP_110016980.1">
    <property type="nucleotide sequence ID" value="NZ_QGTJ01000001.1"/>
</dbReference>
<evidence type="ECO:0000313" key="1">
    <source>
        <dbReference type="EMBL" id="PWV66005.1"/>
    </source>
</evidence>
<name>A0A317N0I1_9GAMM</name>
<gene>
    <name evidence="1" type="ORF">C7443_101493</name>
</gene>
<keyword evidence="2" id="KW-1185">Reference proteome</keyword>
<dbReference type="AlphaFoldDB" id="A0A317N0I1"/>
<protein>
    <submittedName>
        <fullName evidence="1">Uncharacterized protein</fullName>
    </submittedName>
</protein>
<evidence type="ECO:0000313" key="2">
    <source>
        <dbReference type="Proteomes" id="UP000246569"/>
    </source>
</evidence>
<comment type="caution">
    <text evidence="1">The sequence shown here is derived from an EMBL/GenBank/DDBJ whole genome shotgun (WGS) entry which is preliminary data.</text>
</comment>
<dbReference type="EMBL" id="QGTJ01000001">
    <property type="protein sequence ID" value="PWV66005.1"/>
    <property type="molecule type" value="Genomic_DNA"/>
</dbReference>
<organism evidence="1 2">
    <name type="scientific">Plasticicumulans acidivorans</name>
    <dbReference type="NCBI Taxonomy" id="886464"/>
    <lineage>
        <taxon>Bacteria</taxon>
        <taxon>Pseudomonadati</taxon>
        <taxon>Pseudomonadota</taxon>
        <taxon>Gammaproteobacteria</taxon>
        <taxon>Candidatus Competibacteraceae</taxon>
        <taxon>Plasticicumulans</taxon>
    </lineage>
</organism>